<feature type="domain" description="Autotransporter" evidence="1">
    <location>
        <begin position="408"/>
        <end position="684"/>
    </location>
</feature>
<dbReference type="SUPFAM" id="SSF52266">
    <property type="entry name" value="SGNH hydrolase"/>
    <property type="match status" value="1"/>
</dbReference>
<organism evidence="2 3">
    <name type="scientific">Rhodopseudomonas pseudopalustris</name>
    <dbReference type="NCBI Taxonomy" id="1513892"/>
    <lineage>
        <taxon>Bacteria</taxon>
        <taxon>Pseudomonadati</taxon>
        <taxon>Pseudomonadota</taxon>
        <taxon>Alphaproteobacteria</taxon>
        <taxon>Hyphomicrobiales</taxon>
        <taxon>Nitrobacteraceae</taxon>
        <taxon>Rhodopseudomonas</taxon>
    </lineage>
</organism>
<dbReference type="InterPro" id="IPR005546">
    <property type="entry name" value="Autotransporte_beta"/>
</dbReference>
<evidence type="ECO:0000259" key="1">
    <source>
        <dbReference type="PROSITE" id="PS51208"/>
    </source>
</evidence>
<proteinExistence type="predicted"/>
<evidence type="ECO:0000313" key="2">
    <source>
        <dbReference type="EMBL" id="SEP29548.1"/>
    </source>
</evidence>
<dbReference type="Gene3D" id="2.40.128.130">
    <property type="entry name" value="Autotransporter beta-domain"/>
    <property type="match status" value="1"/>
</dbReference>
<sequence>MAWISSGGAGNCAPNLFTRIWTVLLTSALMTAISGAMPAPAQAQFARLFGFGDSYADTGAAPGGAYRLIGTYGSGTVSIPYFPFTLTPNDFWPCPSPTYTSCRFTGSTNFVDSLQSIYGLSSLTNFSIGGARTNNTNTMPFLSSSYGLPYELQQFVASGIRFTDRDLIALSIGGNDLSGINVGNGDLASQNQIIVAGALQSASNAVGGVQQLVAAGARNIAWLGTGSSKWFPERTLGSQGATLGQFNFSDPQRDAWADAYYQQTQLLLAPLAQAGVRIFLFNFGILQQRIHDNPGMYGFAGVPAGSFGCEAGPGTGSTPVTVAVNVAGCFYENSVHPTGAAMALIANYMANQINAPTTVAPQAGISTGLLGGFSNSVFDRLEASRRFQPYGVNAAMAAMPSKAVALADPADRWSVFGAASYAGGNRDRQFYAAGYDYGAAGGYLGLEYQFNSNWRVGGVFGYSQPDVKLAVQDARNRIDAFQFAGYGSYTDAHWFADGLVAYGRQDFALERRGIIDVIRANTSADVFTVAGRGGYLFDAGRLRVGPIAGLNYTNATIRAYTETGDILLTMLVDRQTLNTLTGDAGVQIRYPLQIGNGVYTPFLNLTAAHDFLGSSHTVTTTLVTAPLLPVLTPVSADGGTYGRVAAGVSAVVAANVTATLTGTTSFARQGGNAGGVSGGFKLAF</sequence>
<dbReference type="OrthoDB" id="5292073at2"/>
<dbReference type="SMART" id="SM00869">
    <property type="entry name" value="Autotransporter"/>
    <property type="match status" value="1"/>
</dbReference>
<dbReference type="GO" id="GO:0016788">
    <property type="term" value="F:hydrolase activity, acting on ester bonds"/>
    <property type="evidence" value="ECO:0007669"/>
    <property type="project" value="InterPro"/>
</dbReference>
<dbReference type="Pfam" id="PF00657">
    <property type="entry name" value="Lipase_GDSL"/>
    <property type="match status" value="1"/>
</dbReference>
<dbReference type="InterPro" id="IPR036514">
    <property type="entry name" value="SGNH_hydro_sf"/>
</dbReference>
<accession>A0A1H8WR26</accession>
<dbReference type="PROSITE" id="PS51208">
    <property type="entry name" value="AUTOTRANSPORTER"/>
    <property type="match status" value="1"/>
</dbReference>
<name>A0A1H8WR26_9BRAD</name>
<dbReference type="EMBL" id="FODT01000013">
    <property type="protein sequence ID" value="SEP29548.1"/>
    <property type="molecule type" value="Genomic_DNA"/>
</dbReference>
<reference evidence="3" key="1">
    <citation type="submission" date="2016-10" db="EMBL/GenBank/DDBJ databases">
        <authorList>
            <person name="Varghese N."/>
            <person name="Submissions S."/>
        </authorList>
    </citation>
    <scope>NUCLEOTIDE SEQUENCE [LARGE SCALE GENOMIC DNA]</scope>
    <source>
        <strain evidence="3">DSM 123</strain>
    </source>
</reference>
<dbReference type="Pfam" id="PF03797">
    <property type="entry name" value="Autotransporter"/>
    <property type="match status" value="1"/>
</dbReference>
<protein>
    <submittedName>
        <fullName evidence="2">Uncharacterized protein YhjY, contains autotransporter beta-barrel domain</fullName>
    </submittedName>
</protein>
<keyword evidence="3" id="KW-1185">Reference proteome</keyword>
<dbReference type="InterPro" id="IPR036709">
    <property type="entry name" value="Autotransporte_beta_dom_sf"/>
</dbReference>
<gene>
    <name evidence="2" type="ORF">SAMN05444123_11365</name>
</gene>
<dbReference type="Gene3D" id="3.40.50.1110">
    <property type="entry name" value="SGNH hydrolase"/>
    <property type="match status" value="1"/>
</dbReference>
<dbReference type="InterPro" id="IPR001087">
    <property type="entry name" value="GDSL"/>
</dbReference>
<evidence type="ECO:0000313" key="3">
    <source>
        <dbReference type="Proteomes" id="UP000199615"/>
    </source>
</evidence>
<dbReference type="AlphaFoldDB" id="A0A1H8WR26"/>
<dbReference type="Proteomes" id="UP000199615">
    <property type="component" value="Unassembled WGS sequence"/>
</dbReference>
<dbReference type="SUPFAM" id="SSF103515">
    <property type="entry name" value="Autotransporter"/>
    <property type="match status" value="1"/>
</dbReference>